<evidence type="ECO:0000313" key="11">
    <source>
        <dbReference type="Proteomes" id="UP000199427"/>
    </source>
</evidence>
<evidence type="ECO:0000256" key="7">
    <source>
        <dbReference type="SAM" id="Coils"/>
    </source>
</evidence>
<keyword evidence="1 5" id="KW-0963">Cytoplasm</keyword>
<dbReference type="GO" id="GO:0005737">
    <property type="term" value="C:cytoplasm"/>
    <property type="evidence" value="ECO:0007669"/>
    <property type="project" value="UniProtKB-SubCell"/>
</dbReference>
<dbReference type="AlphaFoldDB" id="A0A1H9A8Z8"/>
<dbReference type="EC" id="3.1.11.6" evidence="5"/>
<keyword evidence="7" id="KW-0175">Coiled coil</keyword>
<evidence type="ECO:0000256" key="2">
    <source>
        <dbReference type="ARBA" id="ARBA00022722"/>
    </source>
</evidence>
<evidence type="ECO:0000313" key="10">
    <source>
        <dbReference type="EMBL" id="SEP72913.1"/>
    </source>
</evidence>
<keyword evidence="3 5" id="KW-0378">Hydrolase</keyword>
<comment type="function">
    <text evidence="5">Bidirectionally degrades single-stranded DNA into large acid-insoluble oligonucleotides, which are then degraded further into small acid-soluble oligonucleotides.</text>
</comment>
<comment type="subunit">
    <text evidence="5">Heterooligomer composed of large and small subunits.</text>
</comment>
<evidence type="ECO:0000256" key="3">
    <source>
        <dbReference type="ARBA" id="ARBA00022801"/>
    </source>
</evidence>
<evidence type="ECO:0000259" key="9">
    <source>
        <dbReference type="Pfam" id="PF13742"/>
    </source>
</evidence>
<dbReference type="Proteomes" id="UP000199427">
    <property type="component" value="Unassembled WGS sequence"/>
</dbReference>
<reference evidence="10 11" key="1">
    <citation type="submission" date="2016-10" db="EMBL/GenBank/DDBJ databases">
        <authorList>
            <person name="de Groot N.N."/>
        </authorList>
    </citation>
    <scope>NUCLEOTIDE SEQUENCE [LARGE SCALE GENOMIC DNA]</scope>
    <source>
        <strain evidence="10 11">DSM 21633</strain>
    </source>
</reference>
<dbReference type="CDD" id="cd04489">
    <property type="entry name" value="ExoVII_LU_OBF"/>
    <property type="match status" value="1"/>
</dbReference>
<dbReference type="GO" id="GO:0009318">
    <property type="term" value="C:exodeoxyribonuclease VII complex"/>
    <property type="evidence" value="ECO:0007669"/>
    <property type="project" value="UniProtKB-UniRule"/>
</dbReference>
<keyword evidence="11" id="KW-1185">Reference proteome</keyword>
<evidence type="ECO:0000256" key="4">
    <source>
        <dbReference type="ARBA" id="ARBA00022839"/>
    </source>
</evidence>
<dbReference type="GO" id="GO:0008855">
    <property type="term" value="F:exodeoxyribonuclease VII activity"/>
    <property type="evidence" value="ECO:0007669"/>
    <property type="project" value="UniProtKB-UniRule"/>
</dbReference>
<dbReference type="OrthoDB" id="9802795at2"/>
<organism evidence="10 11">
    <name type="scientific">Piscibacillus halophilus</name>
    <dbReference type="NCBI Taxonomy" id="571933"/>
    <lineage>
        <taxon>Bacteria</taxon>
        <taxon>Bacillati</taxon>
        <taxon>Bacillota</taxon>
        <taxon>Bacilli</taxon>
        <taxon>Bacillales</taxon>
        <taxon>Bacillaceae</taxon>
        <taxon>Piscibacillus</taxon>
    </lineage>
</organism>
<keyword evidence="4 5" id="KW-0269">Exonuclease</keyword>
<dbReference type="NCBIfam" id="TIGR00237">
    <property type="entry name" value="xseA"/>
    <property type="match status" value="1"/>
</dbReference>
<evidence type="ECO:0000256" key="5">
    <source>
        <dbReference type="HAMAP-Rule" id="MF_00378"/>
    </source>
</evidence>
<feature type="domain" description="OB-fold nucleic acid binding" evidence="9">
    <location>
        <begin position="6"/>
        <end position="101"/>
    </location>
</feature>
<dbReference type="Pfam" id="PF13742">
    <property type="entry name" value="tRNA_anti_2"/>
    <property type="match status" value="1"/>
</dbReference>
<evidence type="ECO:0000256" key="6">
    <source>
        <dbReference type="RuleBase" id="RU004355"/>
    </source>
</evidence>
<dbReference type="InterPro" id="IPR003753">
    <property type="entry name" value="Exonuc_VII_L"/>
</dbReference>
<gene>
    <name evidence="5" type="primary">xseA</name>
    <name evidence="10" type="ORF">SAMN05216362_102186</name>
</gene>
<dbReference type="PANTHER" id="PTHR30008:SF0">
    <property type="entry name" value="EXODEOXYRIBONUCLEASE 7 LARGE SUBUNIT"/>
    <property type="match status" value="1"/>
</dbReference>
<comment type="similarity">
    <text evidence="5 6">Belongs to the XseA family.</text>
</comment>
<dbReference type="GO" id="GO:0006308">
    <property type="term" value="P:DNA catabolic process"/>
    <property type="evidence" value="ECO:0007669"/>
    <property type="project" value="UniProtKB-UniRule"/>
</dbReference>
<feature type="domain" description="Exonuclease VII large subunit C-terminal" evidence="8">
    <location>
        <begin position="124"/>
        <end position="438"/>
    </location>
</feature>
<dbReference type="EMBL" id="FOES01000002">
    <property type="protein sequence ID" value="SEP72913.1"/>
    <property type="molecule type" value="Genomic_DNA"/>
</dbReference>
<dbReference type="PANTHER" id="PTHR30008">
    <property type="entry name" value="EXODEOXYRIBONUCLEASE 7 LARGE SUBUNIT"/>
    <property type="match status" value="1"/>
</dbReference>
<dbReference type="Pfam" id="PF02601">
    <property type="entry name" value="Exonuc_VII_L"/>
    <property type="match status" value="1"/>
</dbReference>
<comment type="subcellular location">
    <subcellularLocation>
        <location evidence="5 6">Cytoplasm</location>
    </subcellularLocation>
</comment>
<evidence type="ECO:0000259" key="8">
    <source>
        <dbReference type="Pfam" id="PF02601"/>
    </source>
</evidence>
<name>A0A1H9A8Z8_9BACI</name>
<sequence>MEKQYLTVTALTRYIKRKFDTDSHLKNLWLQAEISNFNHHSRGHMYFTLKDENARISAVMFASQNRQLKFRPENGMKVLVRGDLSVYEPQGQYQIYVQNMQPDGIGALFLAYEELKKKLEIEGLFNTESKKPIPKFPSRIAIITSPTGAAVRDIITTLKRRYPTVRRTIIPVSVQGKQAAPSIVNAIEQANSFHDVDTIIVGRGGGSIEELWAFNEEMVARAIANSNIPVISAVGHETDFTISDFVADLRAPTPTAAAELAVPSILDLKKQLLAESHRLDQIIQHRIKNHKDKLYSLTQAYAFKYPIQLTRQKEQDLDRHVNNLNKNIKRFMMNKRINLSYTEKRFNSYNPHVLVQQQQQELAYKNSRLKQALKQEVNQRQNQFQNQLNKLSILNPLETMKRGYSISYKGNQIIKSTQQVQPGDAIKISLKDGQLDCQVWGIEEQEEDKHV</sequence>
<dbReference type="HAMAP" id="MF_00378">
    <property type="entry name" value="Exonuc_7_L"/>
    <property type="match status" value="1"/>
</dbReference>
<evidence type="ECO:0000256" key="1">
    <source>
        <dbReference type="ARBA" id="ARBA00022490"/>
    </source>
</evidence>
<keyword evidence="2 5" id="KW-0540">Nuclease</keyword>
<accession>A0A1H9A8Z8</accession>
<feature type="coiled-coil region" evidence="7">
    <location>
        <begin position="355"/>
        <end position="394"/>
    </location>
</feature>
<comment type="catalytic activity">
    <reaction evidence="5 6">
        <text>Exonucleolytic cleavage in either 5'- to 3'- or 3'- to 5'-direction to yield nucleoside 5'-phosphates.</text>
        <dbReference type="EC" id="3.1.11.6"/>
    </reaction>
</comment>
<dbReference type="InterPro" id="IPR020579">
    <property type="entry name" value="Exonuc_VII_lsu_C"/>
</dbReference>
<dbReference type="InterPro" id="IPR025824">
    <property type="entry name" value="OB-fold_nuc-bd_dom"/>
</dbReference>
<protein>
    <recommendedName>
        <fullName evidence="5">Exodeoxyribonuclease 7 large subunit</fullName>
        <ecNumber evidence="5">3.1.11.6</ecNumber>
    </recommendedName>
    <alternativeName>
        <fullName evidence="5">Exodeoxyribonuclease VII large subunit</fullName>
        <shortName evidence="5">Exonuclease VII large subunit</shortName>
    </alternativeName>
</protein>
<dbReference type="STRING" id="571933.SAMN05216362_102186"/>
<dbReference type="GO" id="GO:0003676">
    <property type="term" value="F:nucleic acid binding"/>
    <property type="evidence" value="ECO:0007669"/>
    <property type="project" value="InterPro"/>
</dbReference>
<proteinExistence type="inferred from homology"/>
<dbReference type="RefSeq" id="WP_091772363.1">
    <property type="nucleotide sequence ID" value="NZ_CAESCL010000027.1"/>
</dbReference>